<dbReference type="EMBL" id="LT962688">
    <property type="protein sequence ID" value="SOR31311.1"/>
    <property type="molecule type" value="Genomic_DNA"/>
</dbReference>
<evidence type="ECO:0000313" key="1">
    <source>
        <dbReference type="EMBL" id="SOR31311.1"/>
    </source>
</evidence>
<organism evidence="1 2">
    <name type="scientific">Methylorubrum extorquens</name>
    <name type="common">Methylobacterium dichloromethanicum</name>
    <name type="synonym">Methylobacterium extorquens</name>
    <dbReference type="NCBI Taxonomy" id="408"/>
    <lineage>
        <taxon>Bacteria</taxon>
        <taxon>Pseudomonadati</taxon>
        <taxon>Pseudomonadota</taxon>
        <taxon>Alphaproteobacteria</taxon>
        <taxon>Hyphomicrobiales</taxon>
        <taxon>Methylobacteriaceae</taxon>
        <taxon>Methylorubrum</taxon>
    </lineage>
</organism>
<proteinExistence type="predicted"/>
<protein>
    <submittedName>
        <fullName evidence="1">Uncharacterized protein</fullName>
    </submittedName>
</protein>
<gene>
    <name evidence="1" type="ORF">TK0001_4726</name>
</gene>
<reference evidence="2" key="1">
    <citation type="submission" date="2017-10" db="EMBL/GenBank/DDBJ databases">
        <authorList>
            <person name="Regsiter A."/>
            <person name="William W."/>
        </authorList>
    </citation>
    <scope>NUCLEOTIDE SEQUENCE [LARGE SCALE GENOMIC DNA]</scope>
</reference>
<sequence>MRHDPVAILERRDGWVRALYRRGAKPVTGWLPEADLALAAAP</sequence>
<accession>A0A2N9AVE0</accession>
<dbReference type="Proteomes" id="UP000233769">
    <property type="component" value="Chromosome tk0001"/>
</dbReference>
<evidence type="ECO:0000313" key="2">
    <source>
        <dbReference type="Proteomes" id="UP000233769"/>
    </source>
</evidence>
<name>A0A2N9AVE0_METEX</name>
<dbReference type="RefSeq" id="WP_015821987.1">
    <property type="nucleotide sequence ID" value="NZ_BJVP01000026.1"/>
</dbReference>
<dbReference type="GeneID" id="80803936"/>
<dbReference type="AlphaFoldDB" id="A0A2N9AVE0"/>